<keyword evidence="7" id="KW-1185">Reference proteome</keyword>
<dbReference type="InterPro" id="IPR003418">
    <property type="entry name" value="Fumarate_red_D"/>
</dbReference>
<dbReference type="RefSeq" id="WP_091322603.1">
    <property type="nucleotide sequence ID" value="NZ_FOSW01000003.1"/>
</dbReference>
<dbReference type="AlphaFoldDB" id="A0A1I4CD13"/>
<feature type="transmembrane region" description="Helical" evidence="5">
    <location>
        <begin position="12"/>
        <end position="36"/>
    </location>
</feature>
<dbReference type="OrthoDB" id="9804636at2"/>
<dbReference type="EMBL" id="FOSW01000003">
    <property type="protein sequence ID" value="SFK78217.1"/>
    <property type="molecule type" value="Genomic_DNA"/>
</dbReference>
<dbReference type="InParanoid" id="A0A1I4CD13"/>
<reference evidence="6 7" key="1">
    <citation type="submission" date="2016-10" db="EMBL/GenBank/DDBJ databases">
        <authorList>
            <person name="de Groot N.N."/>
        </authorList>
    </citation>
    <scope>NUCLEOTIDE SEQUENCE [LARGE SCALE GENOMIC DNA]</scope>
    <source>
        <strain evidence="6 7">DSM 45317</strain>
    </source>
</reference>
<protein>
    <submittedName>
        <fullName evidence="6">Succinate dehydrogenase subunit D</fullName>
    </submittedName>
</protein>
<keyword evidence="4 5" id="KW-0472">Membrane</keyword>
<dbReference type="GO" id="GO:0006106">
    <property type="term" value="P:fumarate metabolic process"/>
    <property type="evidence" value="ECO:0007669"/>
    <property type="project" value="InterPro"/>
</dbReference>
<evidence type="ECO:0000256" key="5">
    <source>
        <dbReference type="SAM" id="Phobius"/>
    </source>
</evidence>
<dbReference type="NCBIfam" id="NF003977">
    <property type="entry name" value="PRK05470.1-1"/>
    <property type="match status" value="1"/>
</dbReference>
<dbReference type="Pfam" id="PF02313">
    <property type="entry name" value="Fumarate_red_D"/>
    <property type="match status" value="1"/>
</dbReference>
<evidence type="ECO:0000256" key="3">
    <source>
        <dbReference type="ARBA" id="ARBA00022989"/>
    </source>
</evidence>
<proteinExistence type="predicted"/>
<organism evidence="6 7">
    <name type="scientific">Geodermatophilus ruber</name>
    <dbReference type="NCBI Taxonomy" id="504800"/>
    <lineage>
        <taxon>Bacteria</taxon>
        <taxon>Bacillati</taxon>
        <taxon>Actinomycetota</taxon>
        <taxon>Actinomycetes</taxon>
        <taxon>Geodermatophilales</taxon>
        <taxon>Geodermatophilaceae</taxon>
        <taxon>Geodermatophilus</taxon>
    </lineage>
</organism>
<dbReference type="GO" id="GO:0016020">
    <property type="term" value="C:membrane"/>
    <property type="evidence" value="ECO:0007669"/>
    <property type="project" value="InterPro"/>
</dbReference>
<dbReference type="InterPro" id="IPR034804">
    <property type="entry name" value="SQR/QFR_C/D"/>
</dbReference>
<dbReference type="SUPFAM" id="SSF81343">
    <property type="entry name" value="Fumarate reductase respiratory complex transmembrane subunits"/>
    <property type="match status" value="1"/>
</dbReference>
<evidence type="ECO:0000256" key="4">
    <source>
        <dbReference type="ARBA" id="ARBA00023136"/>
    </source>
</evidence>
<dbReference type="FunCoup" id="A0A1I4CD13">
    <property type="interactions" value="149"/>
</dbReference>
<name>A0A1I4CD13_9ACTN</name>
<keyword evidence="3 5" id="KW-1133">Transmembrane helix</keyword>
<keyword evidence="2 5" id="KW-0812">Transmembrane</keyword>
<sequence length="118" mass="12782">MTRRRVEPLVWLMFSAGGVLAAVLLPSLVLLFGLAFPLGWLTPPDHEHLLAVAGHPLTLVVLLGAFVLLLVHSAHRFRYTLYDGLQVKKKRTVAVLCYGTATVGSAATLAVLWAAAQR</sequence>
<evidence type="ECO:0000256" key="1">
    <source>
        <dbReference type="ARBA" id="ARBA00022475"/>
    </source>
</evidence>
<evidence type="ECO:0000313" key="7">
    <source>
        <dbReference type="Proteomes" id="UP000199152"/>
    </source>
</evidence>
<dbReference type="STRING" id="504800.SAMN04488085_103421"/>
<dbReference type="Proteomes" id="UP000199152">
    <property type="component" value="Unassembled WGS sequence"/>
</dbReference>
<evidence type="ECO:0000313" key="6">
    <source>
        <dbReference type="EMBL" id="SFK78217.1"/>
    </source>
</evidence>
<feature type="transmembrane region" description="Helical" evidence="5">
    <location>
        <begin position="48"/>
        <end position="71"/>
    </location>
</feature>
<dbReference type="Gene3D" id="1.20.1300.10">
    <property type="entry name" value="Fumarate reductase/succinate dehydrogenase, transmembrane subunit"/>
    <property type="match status" value="1"/>
</dbReference>
<keyword evidence="1" id="KW-1003">Cell membrane</keyword>
<evidence type="ECO:0000256" key="2">
    <source>
        <dbReference type="ARBA" id="ARBA00022692"/>
    </source>
</evidence>
<gene>
    <name evidence="6" type="ORF">SAMN04488085_103421</name>
</gene>
<accession>A0A1I4CD13</accession>
<feature type="transmembrane region" description="Helical" evidence="5">
    <location>
        <begin position="92"/>
        <end position="116"/>
    </location>
</feature>